<evidence type="ECO:0000256" key="1">
    <source>
        <dbReference type="SAM" id="MobiDB-lite"/>
    </source>
</evidence>
<evidence type="ECO:0000313" key="3">
    <source>
        <dbReference type="Proteomes" id="UP000034501"/>
    </source>
</evidence>
<feature type="compositionally biased region" description="Low complexity" evidence="1">
    <location>
        <begin position="18"/>
        <end position="36"/>
    </location>
</feature>
<organism evidence="2 3">
    <name type="scientific">Candidatus Woesebacteria bacterium GW2011_GWC2_47_16</name>
    <dbReference type="NCBI Taxonomy" id="1618590"/>
    <lineage>
        <taxon>Bacteria</taxon>
        <taxon>Candidatus Woeseibacteriota</taxon>
    </lineage>
</organism>
<gene>
    <name evidence="2" type="ORF">UX88_C0036G0001</name>
</gene>
<dbReference type="AlphaFoldDB" id="A0A0G1S1F7"/>
<evidence type="ECO:0000313" key="2">
    <source>
        <dbReference type="EMBL" id="KKU63191.1"/>
    </source>
</evidence>
<accession>A0A0G1S1F7</accession>
<dbReference type="Proteomes" id="UP000034501">
    <property type="component" value="Unassembled WGS sequence"/>
</dbReference>
<name>A0A0G1S1F7_9BACT</name>
<protein>
    <submittedName>
        <fullName evidence="2">Uncharacterized protein</fullName>
    </submittedName>
</protein>
<reference evidence="2 3" key="1">
    <citation type="journal article" date="2015" name="Nature">
        <title>rRNA introns, odd ribosomes, and small enigmatic genomes across a large radiation of phyla.</title>
        <authorList>
            <person name="Brown C.T."/>
            <person name="Hug L.A."/>
            <person name="Thomas B.C."/>
            <person name="Sharon I."/>
            <person name="Castelle C.J."/>
            <person name="Singh A."/>
            <person name="Wilkins M.J."/>
            <person name="Williams K.H."/>
            <person name="Banfield J.F."/>
        </authorList>
    </citation>
    <scope>NUCLEOTIDE SEQUENCE [LARGE SCALE GENOMIC DNA]</scope>
</reference>
<proteinExistence type="predicted"/>
<feature type="non-terminal residue" evidence="2">
    <location>
        <position position="74"/>
    </location>
</feature>
<comment type="caution">
    <text evidence="2">The sequence shown here is derived from an EMBL/GenBank/DDBJ whole genome shotgun (WGS) entry which is preliminary data.</text>
</comment>
<feature type="region of interest" description="Disordered" evidence="1">
    <location>
        <begin position="1"/>
        <end position="74"/>
    </location>
</feature>
<sequence length="74" mass="8071">MDKPKEEEMIPQIKPENSLPTDLSSPAPAAAPESILIPKELKPQTKVESPPPPPEKPRFRINLPKGRGVKILAG</sequence>
<dbReference type="EMBL" id="LCNW01000036">
    <property type="protein sequence ID" value="KKU63191.1"/>
    <property type="molecule type" value="Genomic_DNA"/>
</dbReference>